<comment type="caution">
    <text evidence="1">The sequence shown here is derived from an EMBL/GenBank/DDBJ whole genome shotgun (WGS) entry which is preliminary data.</text>
</comment>
<evidence type="ECO:0000313" key="2">
    <source>
        <dbReference type="Proteomes" id="UP000789702"/>
    </source>
</evidence>
<protein>
    <submittedName>
        <fullName evidence="1">5466_t:CDS:1</fullName>
    </submittedName>
</protein>
<keyword evidence="2" id="KW-1185">Reference proteome</keyword>
<sequence>PIIIHENISHLVIFNRGGSHQDVSKIVSRYTNDVKNTSMVINSYLRK</sequence>
<accession>A0ACA9R1J7</accession>
<dbReference type="Proteomes" id="UP000789702">
    <property type="component" value="Unassembled WGS sequence"/>
</dbReference>
<feature type="non-terminal residue" evidence="1">
    <location>
        <position position="47"/>
    </location>
</feature>
<evidence type="ECO:0000313" key="1">
    <source>
        <dbReference type="EMBL" id="CAG8772719.1"/>
    </source>
</evidence>
<dbReference type="EMBL" id="CAJVPU010057846">
    <property type="protein sequence ID" value="CAG8772719.1"/>
    <property type="molecule type" value="Genomic_DNA"/>
</dbReference>
<name>A0ACA9R1J7_9GLOM</name>
<gene>
    <name evidence="1" type="ORF">DHETER_LOCUS15933</name>
</gene>
<reference evidence="1" key="1">
    <citation type="submission" date="2021-06" db="EMBL/GenBank/DDBJ databases">
        <authorList>
            <person name="Kallberg Y."/>
            <person name="Tangrot J."/>
            <person name="Rosling A."/>
        </authorList>
    </citation>
    <scope>NUCLEOTIDE SEQUENCE</scope>
    <source>
        <strain evidence="1">IL203A</strain>
    </source>
</reference>
<organism evidence="1 2">
    <name type="scientific">Dentiscutata heterogama</name>
    <dbReference type="NCBI Taxonomy" id="1316150"/>
    <lineage>
        <taxon>Eukaryota</taxon>
        <taxon>Fungi</taxon>
        <taxon>Fungi incertae sedis</taxon>
        <taxon>Mucoromycota</taxon>
        <taxon>Glomeromycotina</taxon>
        <taxon>Glomeromycetes</taxon>
        <taxon>Diversisporales</taxon>
        <taxon>Gigasporaceae</taxon>
        <taxon>Dentiscutata</taxon>
    </lineage>
</organism>
<proteinExistence type="predicted"/>
<feature type="non-terminal residue" evidence="1">
    <location>
        <position position="1"/>
    </location>
</feature>